<dbReference type="EMBL" id="MBEV02000003">
    <property type="protein sequence ID" value="MUP04656.1"/>
    <property type="molecule type" value="Genomic_DNA"/>
</dbReference>
<dbReference type="Proteomes" id="UP000175993">
    <property type="component" value="Unassembled WGS sequence"/>
</dbReference>
<name>A0ABD6G7I7_AGRVI</name>
<evidence type="ECO:0000313" key="1">
    <source>
        <dbReference type="EMBL" id="MUP04656.1"/>
    </source>
</evidence>
<protein>
    <submittedName>
        <fullName evidence="1">Uncharacterized protein</fullName>
    </submittedName>
</protein>
<proteinExistence type="predicted"/>
<accession>A0ABD6G7I7</accession>
<dbReference type="AlphaFoldDB" id="A0ABD6G7I7"/>
<comment type="caution">
    <text evidence="1">The sequence shown here is derived from an EMBL/GenBank/DDBJ whole genome shotgun (WGS) entry which is preliminary data.</text>
</comment>
<reference evidence="1 2" key="1">
    <citation type="submission" date="2019-11" db="EMBL/GenBank/DDBJ databases">
        <title>Whole-genome sequencing of Allorhizobium vitis.</title>
        <authorList>
            <person name="Gan H.M."/>
            <person name="Savka M.A."/>
        </authorList>
    </citation>
    <scope>NUCLEOTIDE SEQUENCE [LARGE SCALE GENOMIC DNA]</scope>
    <source>
        <strain evidence="1 2">AB4</strain>
    </source>
</reference>
<sequence length="48" mass="5185">MLLIVGIKTNAGVFRLYRCSLIIALQGAVAWPNRYAGDGGDMSTVTRD</sequence>
<gene>
    <name evidence="1" type="ORF">BBI04_007500</name>
</gene>
<organism evidence="1 2">
    <name type="scientific">Agrobacterium vitis</name>
    <name type="common">Rhizobium vitis</name>
    <dbReference type="NCBI Taxonomy" id="373"/>
    <lineage>
        <taxon>Bacteria</taxon>
        <taxon>Pseudomonadati</taxon>
        <taxon>Pseudomonadota</taxon>
        <taxon>Alphaproteobacteria</taxon>
        <taxon>Hyphomicrobiales</taxon>
        <taxon>Rhizobiaceae</taxon>
        <taxon>Rhizobium/Agrobacterium group</taxon>
        <taxon>Agrobacterium</taxon>
    </lineage>
</organism>
<evidence type="ECO:0000313" key="2">
    <source>
        <dbReference type="Proteomes" id="UP000175993"/>
    </source>
</evidence>
<dbReference type="RefSeq" id="WP_156584069.1">
    <property type="nucleotide sequence ID" value="NZ_CP118259.1"/>
</dbReference>